<feature type="site" description="dTTP/dATP binding" evidence="1">
    <location>
        <position position="503"/>
    </location>
</feature>
<feature type="domain" description="SF4 helicase" evidence="3">
    <location>
        <begin position="264"/>
        <end position="529"/>
    </location>
</feature>
<keyword evidence="1" id="KW-0511">Multifunctional enzyme</keyword>
<evidence type="ECO:0000259" key="2">
    <source>
        <dbReference type="PROSITE" id="PS50880"/>
    </source>
</evidence>
<dbReference type="EMBL" id="LR798198">
    <property type="protein sequence ID" value="CAB5155382.1"/>
    <property type="molecule type" value="Genomic_DNA"/>
</dbReference>
<dbReference type="Pfam" id="PF13155">
    <property type="entry name" value="Toprim_2"/>
    <property type="match status" value="1"/>
</dbReference>
<dbReference type="EC" id="3.6.4.12" evidence="1"/>
<name>A0A6J7W9U5_9CAUD</name>
<feature type="binding site" evidence="1">
    <location>
        <position position="194"/>
    </location>
    <ligand>
        <name>Mg(2+)</name>
        <dbReference type="ChEBI" id="CHEBI:18420"/>
        <label>1</label>
        <note>catalytic</note>
    </ligand>
</feature>
<dbReference type="PROSITE" id="PS50880">
    <property type="entry name" value="TOPRIM"/>
    <property type="match status" value="1"/>
</dbReference>
<dbReference type="InterPro" id="IPR048774">
    <property type="entry name" value="Helic-prim_T7_N"/>
</dbReference>
<dbReference type="InterPro" id="IPR027032">
    <property type="entry name" value="Twinkle-like"/>
</dbReference>
<dbReference type="Pfam" id="PF21268">
    <property type="entry name" value="Helic-prim_T7_N"/>
    <property type="match status" value="1"/>
</dbReference>
<comment type="function">
    <text evidence="1">ATP-dependent DNA helicase and primase essential for viral DNA replication and recombination. The helicase moves 5' -&gt; 3' on the lagging strand template, unwinding the DNA duplex ahead of the leading strand polymerase at the replication fork and generating ssDNA for both leading and lagging strand synthesis. ATP or dTTP hydrolysis propels each helicase domain to translocate sequentially along DNA. Mediates strand transfer when a joint molecule is available and participates in recombinational DNA repair through its role in strand exchange. Primase activity synthesizes short RNA primers at the sequence 5'-GTC-3' on the lagging strand that the polymerase elongates using dNTPs and providing the primase is still present.</text>
</comment>
<feature type="binding site" evidence="1">
    <location>
        <position position="144"/>
    </location>
    <ligand>
        <name>Mg(2+)</name>
        <dbReference type="ChEBI" id="CHEBI:18420"/>
        <label>1</label>
        <note>catalytic</note>
    </ligand>
</feature>
<dbReference type="HAMAP" id="MF_04154">
    <property type="entry name" value="Helic_Prim_T7"/>
    <property type="match status" value="1"/>
</dbReference>
<reference evidence="4" key="1">
    <citation type="submission" date="2020-05" db="EMBL/GenBank/DDBJ databases">
        <authorList>
            <person name="Chiriac C."/>
            <person name="Salcher M."/>
            <person name="Ghai R."/>
            <person name="Kavagutti S V."/>
        </authorList>
    </citation>
    <scope>NUCLEOTIDE SEQUENCE</scope>
</reference>
<dbReference type="GO" id="GO:0008270">
    <property type="term" value="F:zinc ion binding"/>
    <property type="evidence" value="ECO:0007669"/>
    <property type="project" value="UniProtKB-UniRule"/>
</dbReference>
<evidence type="ECO:0000259" key="3">
    <source>
        <dbReference type="PROSITE" id="PS51199"/>
    </source>
</evidence>
<comment type="caution">
    <text evidence="1">Lacks conserved residue(s) required for the propagation of feature annotation.</text>
</comment>
<keyword evidence="1" id="KW-1194">Viral DNA replication</keyword>
<dbReference type="EC" id="2.7.7.-" evidence="1"/>
<dbReference type="GO" id="GO:0016787">
    <property type="term" value="F:hydrolase activity"/>
    <property type="evidence" value="ECO:0007669"/>
    <property type="project" value="UniProtKB-KW"/>
</dbReference>
<dbReference type="GO" id="GO:0003899">
    <property type="term" value="F:DNA-directed RNA polymerase activity"/>
    <property type="evidence" value="ECO:0007669"/>
    <property type="project" value="UniProtKB-UniRule"/>
</dbReference>
<dbReference type="Gene3D" id="2.20.25.180">
    <property type="match status" value="1"/>
</dbReference>
<sequence>MTNESDSTFIRKEPCPSCGSRDNLARYSDGHAHCFGCGHRERGEGELEIKQERRVKNLLDSGEHKPLAKRKISQATCEKYNYTIGEMSGQSVQIAHYRDADGHVVAQHVRTKDKSFPWFGDKSSALLFGQHLFRDGGRKVIITEGEIDCLTVSQAFGNKYPVVSLVSGAQGAKNDIKKQYEWLCSYEEVVLFFDMDEPGRKAATECAAMFPPGKAKIVSTPLKDANEMWMADREKELISAIYDAKTYRPDGIVNGADILDAIMADDDAFRHAYPWQKLQEMTDGYGAGDLIIWTAGSGIGKSAMVREIEWHMIQHGDTIGVIRLEESIKRAGRDLMGLAINKRLRKKDVWNATSAEDKKRAYDLTLGTGRVFLYDHFGSTDIDNIVSRIRYLAVACGCSMVVLDHISIVISGEEEGDERRMLDNLMTKLKTVAMETGTVIHAVCHLKRPSGDKGHEEGAQTSLAQLRGSHAIAQLSDLVVGVERNQQDDRFKNVNTLRVLKNRWTGETGVAGWLTYDQETGRLVESLDDPFESNVPQTGQDEGF</sequence>
<keyword evidence="1" id="KW-0235">DNA replication</keyword>
<dbReference type="PANTHER" id="PTHR12873:SF0">
    <property type="entry name" value="TWINKLE MTDNA HELICASE"/>
    <property type="match status" value="1"/>
</dbReference>
<feature type="binding site" evidence="1">
    <location>
        <position position="37"/>
    </location>
    <ligand>
        <name>Zn(2+)</name>
        <dbReference type="ChEBI" id="CHEBI:29105"/>
    </ligand>
</feature>
<dbReference type="SUPFAM" id="SSF52540">
    <property type="entry name" value="P-loop containing nucleoside triphosphate hydrolases"/>
    <property type="match status" value="1"/>
</dbReference>
<feature type="site" description="dTTP/dATP binding" evidence="1">
    <location>
        <position position="516"/>
    </location>
</feature>
<keyword evidence="1" id="KW-0862">Zinc</keyword>
<dbReference type="Gene3D" id="2.20.25.10">
    <property type="match status" value="1"/>
</dbReference>
<dbReference type="InterPro" id="IPR046394">
    <property type="entry name" value="Helic_Prim_T7"/>
</dbReference>
<protein>
    <recommendedName>
        <fullName evidence="1">DNA helicase/primase</fullName>
        <ecNumber evidence="1">2.7.7.-</ecNumber>
        <ecNumber evidence="1">3.6.4.12</ecNumber>
    </recommendedName>
</protein>
<keyword evidence="1" id="KW-0808">Transferase</keyword>
<feature type="site" description="dTTP/dATP binding" evidence="1">
    <location>
        <position position="445"/>
    </location>
</feature>
<keyword evidence="1" id="KW-0547">Nucleotide-binding</keyword>
<comment type="domain">
    <text evidence="1">The N-terminus zinc finger domain is essential for delivering the primed DNA template to the DNA polymerase. The central core domain contains the primase activity. The C-terminus region is responsible for the helicase activity and binds 1 Mg(2+)-dTTP.</text>
</comment>
<keyword evidence="1" id="KW-0863">Zinc-finger</keyword>
<dbReference type="GO" id="GO:0043139">
    <property type="term" value="F:5'-3' DNA helicase activity"/>
    <property type="evidence" value="ECO:0007669"/>
    <property type="project" value="InterPro"/>
</dbReference>
<comment type="cofactor">
    <cofactor evidence="1">
        <name>Mg(2+)</name>
        <dbReference type="ChEBI" id="CHEBI:18420"/>
    </cofactor>
    <text evidence="1">Binds 2 Mg(2+), one of which is catalytic.</text>
</comment>
<dbReference type="PANTHER" id="PTHR12873">
    <property type="entry name" value="T7-LIKE MITOCHONDRIAL DNA HELICASE"/>
    <property type="match status" value="1"/>
</dbReference>
<comment type="subunit">
    <text evidence="1">Homohexamer. Assembles as a hexamer onto linear or circular ssDNA in the presence of ATP or dTTP. Interacts (via C-terminus) with the viral DNA polymerase that is bound to DNA; this interaction is essential to initiate leading-strand DNA synthesis. The priming complex consists of 2 DNA polymerases and 1 helicase-primase hexamer that assemble on the DNA template. Interacts with the single-stranded DNA-binding protein. Part of the replicase complex that includes the DNA polymerase, the primase/helicase and the single-stranded DNA binding protein.</text>
</comment>
<feature type="binding site" evidence="1">
    <location>
        <position position="34"/>
    </location>
    <ligand>
        <name>Zn(2+)</name>
        <dbReference type="ChEBI" id="CHEBI:29105"/>
    </ligand>
</feature>
<feature type="site" description="dTTP/dATP binding" evidence="1">
    <location>
        <position position="484"/>
    </location>
</feature>
<dbReference type="GO" id="GO:0003697">
    <property type="term" value="F:single-stranded DNA binding"/>
    <property type="evidence" value="ECO:0007669"/>
    <property type="project" value="InterPro"/>
</dbReference>
<organism evidence="4">
    <name type="scientific">uncultured Caudovirales phage</name>
    <dbReference type="NCBI Taxonomy" id="2100421"/>
    <lineage>
        <taxon>Viruses</taxon>
        <taxon>Duplodnaviria</taxon>
        <taxon>Heunggongvirae</taxon>
        <taxon>Uroviricota</taxon>
        <taxon>Caudoviricetes</taxon>
        <taxon>Peduoviridae</taxon>
        <taxon>Maltschvirus</taxon>
        <taxon>Maltschvirus maltsch</taxon>
    </lineage>
</organism>
<keyword evidence="1" id="KW-0548">Nucleotidyltransferase</keyword>
<dbReference type="SMART" id="SM00778">
    <property type="entry name" value="Prim_Zn_Ribbon"/>
    <property type="match status" value="1"/>
</dbReference>
<dbReference type="InterPro" id="IPR007694">
    <property type="entry name" value="DNA_helicase_DnaB-like_C"/>
</dbReference>
<evidence type="ECO:0000313" key="4">
    <source>
        <dbReference type="EMBL" id="CAB5155382.1"/>
    </source>
</evidence>
<dbReference type="SMART" id="SM00493">
    <property type="entry name" value="TOPRIM"/>
    <property type="match status" value="1"/>
</dbReference>
<feature type="binding site" evidence="1">
    <location>
        <position position="15"/>
    </location>
    <ligand>
        <name>Zn(2+)</name>
        <dbReference type="ChEBI" id="CHEBI:29105"/>
    </ligand>
</feature>
<dbReference type="CDD" id="cd19483">
    <property type="entry name" value="RecA-like_Gp4D_helicase"/>
    <property type="match status" value="1"/>
</dbReference>
<dbReference type="InterPro" id="IPR013237">
    <property type="entry name" value="Phage_T7_Gp4_N"/>
</dbReference>
<gene>
    <name evidence="4" type="ORF">UFOVP149_6</name>
</gene>
<dbReference type="GO" id="GO:0005524">
    <property type="term" value="F:ATP binding"/>
    <property type="evidence" value="ECO:0007669"/>
    <property type="project" value="UniProtKB-UniRule"/>
</dbReference>
<comment type="catalytic activity">
    <reaction evidence="1">
        <text>ATP + H2O = ADP + phosphate + H(+)</text>
        <dbReference type="Rhea" id="RHEA:13065"/>
        <dbReference type="ChEBI" id="CHEBI:15377"/>
        <dbReference type="ChEBI" id="CHEBI:15378"/>
        <dbReference type="ChEBI" id="CHEBI:30616"/>
        <dbReference type="ChEBI" id="CHEBI:43474"/>
        <dbReference type="ChEBI" id="CHEBI:456216"/>
        <dbReference type="EC" id="3.6.4.12"/>
    </reaction>
</comment>
<dbReference type="SUPFAM" id="SSF56731">
    <property type="entry name" value="DNA primase core"/>
    <property type="match status" value="1"/>
</dbReference>
<dbReference type="SUPFAM" id="SSF57783">
    <property type="entry name" value="Zinc beta-ribbon"/>
    <property type="match status" value="1"/>
</dbReference>
<keyword evidence="1" id="KW-0639">Primosome</keyword>
<feature type="site" description="dTTP/dATP binding" evidence="1">
    <location>
        <position position="343"/>
    </location>
</feature>
<dbReference type="CDD" id="cd01029">
    <property type="entry name" value="TOPRIM_primases"/>
    <property type="match status" value="1"/>
</dbReference>
<feature type="zinc finger region" description="C4-like; zinc ribbon fold" evidence="1">
    <location>
        <begin position="15"/>
        <end position="37"/>
    </location>
</feature>
<dbReference type="PROSITE" id="PS51199">
    <property type="entry name" value="SF4_HELICASE"/>
    <property type="match status" value="1"/>
</dbReference>
<feature type="binding site" evidence="1">
    <location>
        <begin position="295"/>
        <end position="302"/>
    </location>
    <ligand>
        <name>ATP</name>
        <dbReference type="ChEBI" id="CHEBI:30616"/>
    </ligand>
</feature>
<dbReference type="Pfam" id="PF03796">
    <property type="entry name" value="DnaB_C"/>
    <property type="match status" value="1"/>
</dbReference>
<proteinExistence type="inferred from homology"/>
<keyword evidence="1" id="KW-0479">Metal-binding</keyword>
<keyword evidence="1" id="KW-0460">Magnesium</keyword>
<dbReference type="InterPro" id="IPR034154">
    <property type="entry name" value="TOPRIM_DnaG/twinkle"/>
</dbReference>
<accession>A0A6J7W9U5</accession>
<feature type="binding site" evidence="1">
    <location>
        <position position="224"/>
    </location>
    <ligand>
        <name>Mg(2+)</name>
        <dbReference type="ChEBI" id="CHEBI:18420"/>
        <label>2</label>
    </ligand>
</feature>
<dbReference type="InterPro" id="IPR027417">
    <property type="entry name" value="P-loop_NTPase"/>
</dbReference>
<dbReference type="GO" id="GO:0006269">
    <property type="term" value="P:DNA replication, synthesis of primer"/>
    <property type="evidence" value="ECO:0007669"/>
    <property type="project" value="UniProtKB-KW"/>
</dbReference>
<dbReference type="GO" id="GO:0039693">
    <property type="term" value="P:viral DNA genome replication"/>
    <property type="evidence" value="ECO:0007669"/>
    <property type="project" value="UniProtKB-UniRule"/>
</dbReference>
<keyword evidence="1" id="KW-0378">Hydrolase</keyword>
<comment type="similarity">
    <text evidence="1">Belongs to the Teseptimavirus DNA helicase/primase family.</text>
</comment>
<evidence type="ECO:0000256" key="1">
    <source>
        <dbReference type="HAMAP-Rule" id="MF_04154"/>
    </source>
</evidence>
<dbReference type="InterPro" id="IPR006171">
    <property type="entry name" value="TOPRIM_dom"/>
</dbReference>
<keyword evidence="1" id="KW-0347">Helicase</keyword>
<feature type="binding site" evidence="1">
    <location>
        <position position="18"/>
    </location>
    <ligand>
        <name>Zn(2+)</name>
        <dbReference type="ChEBI" id="CHEBI:29105"/>
    </ligand>
</feature>
<dbReference type="Gene3D" id="3.40.50.300">
    <property type="entry name" value="P-loop containing nucleotide triphosphate hydrolases"/>
    <property type="match status" value="1"/>
</dbReference>
<dbReference type="Gene3D" id="3.40.1360.10">
    <property type="match status" value="1"/>
</dbReference>
<keyword evidence="1" id="KW-0067">ATP-binding</keyword>
<feature type="domain" description="Toprim" evidence="2">
    <location>
        <begin position="138"/>
        <end position="222"/>
    </location>
</feature>